<feature type="compositionally biased region" description="Polar residues" evidence="2">
    <location>
        <begin position="21"/>
        <end position="35"/>
    </location>
</feature>
<keyword evidence="4" id="KW-1185">Reference proteome</keyword>
<dbReference type="OrthoDB" id="194112at2759"/>
<evidence type="ECO:0000256" key="1">
    <source>
        <dbReference type="SAM" id="Coils"/>
    </source>
</evidence>
<feature type="coiled-coil region" evidence="1">
    <location>
        <begin position="832"/>
        <end position="898"/>
    </location>
</feature>
<feature type="compositionally biased region" description="Polar residues" evidence="2">
    <location>
        <begin position="1462"/>
        <end position="1499"/>
    </location>
</feature>
<dbReference type="InParanoid" id="A0A078AE12"/>
<reference evidence="3 4" key="1">
    <citation type="submission" date="2014-06" db="EMBL/GenBank/DDBJ databases">
        <authorList>
            <person name="Swart Estienne"/>
        </authorList>
    </citation>
    <scope>NUCLEOTIDE SEQUENCE [LARGE SCALE GENOMIC DNA]</scope>
    <source>
        <strain evidence="3 4">130c</strain>
    </source>
</reference>
<feature type="coiled-coil region" evidence="1">
    <location>
        <begin position="281"/>
        <end position="511"/>
    </location>
</feature>
<feature type="coiled-coil region" evidence="1">
    <location>
        <begin position="1189"/>
        <end position="1306"/>
    </location>
</feature>
<feature type="compositionally biased region" description="Low complexity" evidence="2">
    <location>
        <begin position="36"/>
        <end position="48"/>
    </location>
</feature>
<evidence type="ECO:0000256" key="2">
    <source>
        <dbReference type="SAM" id="MobiDB-lite"/>
    </source>
</evidence>
<feature type="coiled-coil region" evidence="1">
    <location>
        <begin position="552"/>
        <end position="803"/>
    </location>
</feature>
<protein>
    <submittedName>
        <fullName evidence="3">Uncharacterized protein</fullName>
    </submittedName>
</protein>
<dbReference type="Proteomes" id="UP000039865">
    <property type="component" value="Unassembled WGS sequence"/>
</dbReference>
<dbReference type="EMBL" id="CCKQ01009010">
    <property type="protein sequence ID" value="CDW80474.1"/>
    <property type="molecule type" value="Genomic_DNA"/>
</dbReference>
<keyword evidence="1" id="KW-0175">Coiled coil</keyword>
<sequence>MQNYLSQQNARLQNLVQRQAPTTTGGGTLQPSMQLSNNKNQNQFSFNSPESQDQSNSRFNQTSNLEPQANEIYNQITSNNYNSLQPTMNQRLFSPQSQLSQTQQYQQIPQQYQMSEAHSFRAVNDSNELDLQQKLYQFQERVRYLDNYRLVCEKRIKDLAPSHQIPILPSHIGQPNPDLEEIKNRLRVSQNQQQQLDYQLSPQNQMEMIKLKERLDIVLQEKHQIEEALRNETLANEEQRNYIQILRNAIDQKMEAIGLGDLISHKQLQGSQDPITIYTIMSEMKRELDAWKRECKTVEEQYKLQDTQLKAANNYNEDLSSQLKDSNEQNELLINELEKFKKDLKELTQKFNAIQSEKNQLLEYVDDNVKQIDKLNIELEEEKATIEKINKDRYSLKSQNENNQNLIQKLNDIIQELENKQIQLQDQSEKFKDQIRQLKRENEQRQQKINDQDEYIQDQLQTIDNQRKLIDEKREETENLRVQLRQLEDENNILQKQNERLAEEKSMSEKKSRIEEESLRKRIQIHEDFAKTQEEKKKEIEFILLKEIDDLKRSFEIQIYELNKQRDDLKDKINLQERLISDFKRQKENIMDENISLRNKTTEYQQVLVDKGQEILKLKENQNEANLDIDKLNGQFVQLEEKLISETQRREWLSQERERLVIQMDDLKMKLEEQYIINDNYQRRMPQIERELDDQKIYMSKELNKKTDEITSLLRQVDQLNSELQKTSNQYEFTKATKIDQEQRLLDLTREYDLLLREKRINEKQVEDLKEENQNFFKLEDKAKQLIEENEILKSQIRFKDRDLVVLNDKFAKFSAEMEVQEKENKRILKDLNESQYLVQSLERSRADLNQKLKETERTVYQTSRDKQDVDARLRALQQQLNDTIEDYERQRKINQNTDEEKLDLAQNLNKYRSICSEKAQIIENWQNMTGDFELTMNQVVSQIRDFIDNFLKRISISEVLSEIVGRHQREKFYLLMQNLDNFRISTQSDEKMKSLVLAFNEVRTFNDIFLAQFEQILDDIQIVKQDNKLNVKKLEQLEARLGNVHAIDQVHNEKQRFLQNEIDQLRAVKQGQQREIAQLKDQEQGFQQKVNDLHQIIERFTDQNINLSDQLNQQEQQKHLVDMKVDQTINSLESNKREMSKKDSKIKLLTKHKISHQEFVQRLLEFIQKLVPDGHRQLEKLFSILNDKLNLESLRLKLQDQLQAYDNQLQSQHHSDEALNYNETALRNEISDIHIQLKNANQQLDTLTRKQIQLEGDFKIFTEKIILESFSKDQTQSIQYLTKEIEQLRSEIRLKNQQIKDAEQKGKLNMFDSRNNTHLFSLGSSVGNPFEKNNDDTKNQTIKREPLSKCNSYKSIVLQPIKVEDYDYLPERANENQENYSTNIDYRSNIEPSSYYTQNRSIIQEHKNTIETNKSSRNNAIDDNKSYLSPRIQSNQPQNFKINDNLGMNRENVIPIPRSLAKQQNRPQSSANIPQSTQKFSNQTVSTPLQDRLSQMRSQGAALRSLNNFQD</sequence>
<organism evidence="3 4">
    <name type="scientific">Stylonychia lemnae</name>
    <name type="common">Ciliate</name>
    <dbReference type="NCBI Taxonomy" id="5949"/>
    <lineage>
        <taxon>Eukaryota</taxon>
        <taxon>Sar</taxon>
        <taxon>Alveolata</taxon>
        <taxon>Ciliophora</taxon>
        <taxon>Intramacronucleata</taxon>
        <taxon>Spirotrichea</taxon>
        <taxon>Stichotrichia</taxon>
        <taxon>Sporadotrichida</taxon>
        <taxon>Oxytrichidae</taxon>
        <taxon>Stylonychinae</taxon>
        <taxon>Stylonychia</taxon>
    </lineage>
</organism>
<accession>A0A078AE12</accession>
<feature type="region of interest" description="Disordered" evidence="2">
    <location>
        <begin position="21"/>
        <end position="61"/>
    </location>
</feature>
<proteinExistence type="predicted"/>
<feature type="compositionally biased region" description="Polar residues" evidence="2">
    <location>
        <begin position="49"/>
        <end position="61"/>
    </location>
</feature>
<name>A0A078AE12_STYLE</name>
<feature type="region of interest" description="Disordered" evidence="2">
    <location>
        <begin position="1462"/>
        <end position="1512"/>
    </location>
</feature>
<feature type="coiled-coil region" evidence="1">
    <location>
        <begin position="1056"/>
        <end position="1118"/>
    </location>
</feature>
<dbReference type="OMA" id="MSEIAHE"/>
<evidence type="ECO:0000313" key="3">
    <source>
        <dbReference type="EMBL" id="CDW80474.1"/>
    </source>
</evidence>
<feature type="coiled-coil region" evidence="1">
    <location>
        <begin position="179"/>
        <end position="228"/>
    </location>
</feature>
<evidence type="ECO:0000313" key="4">
    <source>
        <dbReference type="Proteomes" id="UP000039865"/>
    </source>
</evidence>
<gene>
    <name evidence="3" type="primary">Contig17146.g18271</name>
    <name evidence="3" type="ORF">STYLEM_9473</name>
</gene>